<keyword evidence="2" id="KW-1185">Reference proteome</keyword>
<evidence type="ECO:0000313" key="2">
    <source>
        <dbReference type="Proteomes" id="UP000031631"/>
    </source>
</evidence>
<dbReference type="InterPro" id="IPR010869">
    <property type="entry name" value="DUF1501"/>
</dbReference>
<sequence length="452" mass="48204">MDKRKLSRRDFLRLAGGSLALPATLMAPWKQLLADPPVVTDYKALVCVYLFGGSDSSNMIVPAGTASHAQYQQIRGDLAIPKDQLLPIPVQSDQRTEYGFHPALAPVLPLYQDGELAVLANVGTLVEPVTREGLINGSVAVPPQLFSHSDQTFQWQTGIPGDQTPIGWGGRLADMFFNAGASLLPMNITLTGQSVFLAGQKTVQYALADSGPEALEAASGDGGPVDLAIRSLLAQSRQNLLEKQFIGVQKRSMDLYQLISGALEQQNPLNTVFPDTDLGRQLAMVARVISSRADMGGANIARQVFFVGMGGFDTHDGQNDAQPQLLGAVADALRAFRDALAEAGELDNVTTFTASEFGRTLTNNGDGTDHGWGGHQLIMGGSVLGGDIYGVMPDLTLEGPDDAGDGRLIPTLATDQYDATLARWFGVGDADLHGLFPHLNRFAGSDIGFMRN</sequence>
<dbReference type="KEGG" id="tbn:TBH_C2389"/>
<evidence type="ECO:0000313" key="1">
    <source>
        <dbReference type="EMBL" id="BAO45299.1"/>
    </source>
</evidence>
<proteinExistence type="predicted"/>
<reference evidence="1 2" key="1">
    <citation type="journal article" date="2014" name="PLoS ONE">
        <title>Physiological and genomic features of a novel sulfur-oxidizing gammaproteobacterium belonging to a previously uncultivated symbiotic lineage isolated from a hydrothermal vent.</title>
        <authorList>
            <person name="Nunoura T."/>
            <person name="Takaki Y."/>
            <person name="Kazama H."/>
            <person name="Kakuta J."/>
            <person name="Shimamura S."/>
            <person name="Makita H."/>
            <person name="Hirai M."/>
            <person name="Miyazaki M."/>
            <person name="Takai K."/>
        </authorList>
    </citation>
    <scope>NUCLEOTIDE SEQUENCE [LARGE SCALE GENOMIC DNA]</scope>
    <source>
        <strain evidence="1 2">Hiromi1</strain>
    </source>
</reference>
<dbReference type="Proteomes" id="UP000031631">
    <property type="component" value="Chromosome"/>
</dbReference>
<name>A0A7U6GKP9_9GAMM</name>
<protein>
    <recommendedName>
        <fullName evidence="3">DUF1501 domain-containing protein</fullName>
    </recommendedName>
</protein>
<dbReference type="EMBL" id="AP012273">
    <property type="protein sequence ID" value="BAO45299.1"/>
    <property type="molecule type" value="Genomic_DNA"/>
</dbReference>
<organism evidence="1 2">
    <name type="scientific">Thiolapillus brandeum</name>
    <dbReference type="NCBI Taxonomy" id="1076588"/>
    <lineage>
        <taxon>Bacteria</taxon>
        <taxon>Pseudomonadati</taxon>
        <taxon>Pseudomonadota</taxon>
        <taxon>Gammaproteobacteria</taxon>
        <taxon>Chromatiales</taxon>
        <taxon>Sedimenticolaceae</taxon>
        <taxon>Thiolapillus</taxon>
    </lineage>
</organism>
<dbReference type="PROSITE" id="PS51318">
    <property type="entry name" value="TAT"/>
    <property type="match status" value="1"/>
</dbReference>
<dbReference type="InterPro" id="IPR006311">
    <property type="entry name" value="TAT_signal"/>
</dbReference>
<gene>
    <name evidence="1" type="ORF">TBH_C2389</name>
</gene>
<accession>A0A7U6GKP9</accession>
<dbReference type="PANTHER" id="PTHR43737">
    <property type="entry name" value="BLL7424 PROTEIN"/>
    <property type="match status" value="1"/>
</dbReference>
<dbReference type="Pfam" id="PF07394">
    <property type="entry name" value="DUF1501"/>
    <property type="match status" value="1"/>
</dbReference>
<dbReference type="AlphaFoldDB" id="A0A7U6GKP9"/>
<dbReference type="PANTHER" id="PTHR43737:SF1">
    <property type="entry name" value="DUF1501 DOMAIN-CONTAINING PROTEIN"/>
    <property type="match status" value="1"/>
</dbReference>
<evidence type="ECO:0008006" key="3">
    <source>
        <dbReference type="Google" id="ProtNLM"/>
    </source>
</evidence>